<dbReference type="Proteomes" id="UP001163387">
    <property type="component" value="Chromosome"/>
</dbReference>
<evidence type="ECO:0000313" key="1">
    <source>
        <dbReference type="EMBL" id="BDT03032.1"/>
    </source>
</evidence>
<accession>A0ABN6T1R8</accession>
<sequence>MVLHIKIFEYSHPNKHNFMEVGVGGIYAFIVPELNDIYSGIQYKQPWKQKVAEVVLPLKEDYFKCIKKLVELGFSYPLLTSFNHQFGTWNNRNNNKLYEEMKKMGVKQ</sequence>
<organism evidence="1 2">
    <name type="scientific">Spiroplasma ixodetis</name>
    <dbReference type="NCBI Taxonomy" id="2141"/>
    <lineage>
        <taxon>Bacteria</taxon>
        <taxon>Bacillati</taxon>
        <taxon>Mycoplasmatota</taxon>
        <taxon>Mollicutes</taxon>
        <taxon>Entomoplasmatales</taxon>
        <taxon>Spiroplasmataceae</taxon>
        <taxon>Spiroplasma</taxon>
    </lineage>
</organism>
<proteinExistence type="predicted"/>
<keyword evidence="2" id="KW-1185">Reference proteome</keyword>
<dbReference type="EMBL" id="AP026933">
    <property type="protein sequence ID" value="BDT03032.1"/>
    <property type="molecule type" value="Genomic_DNA"/>
</dbReference>
<protein>
    <submittedName>
        <fullName evidence="1">Uncharacterized protein</fullName>
    </submittedName>
</protein>
<reference evidence="1 2" key="1">
    <citation type="journal article" date="2022" name="Front. Microbiol.">
        <title>Male-killing mechanisms vary between Spiroplasma species.</title>
        <authorList>
            <person name="Arai H."/>
            <person name="Inoue M."/>
            <person name="Kageyama D."/>
        </authorList>
    </citation>
    <scope>NUCLEOTIDE SEQUENCE [LARGE SCALE GENOMIC DNA]</scope>
    <source>
        <strain evidence="2">sHm</strain>
    </source>
</reference>
<gene>
    <name evidence="1" type="ORF">SHM_06780</name>
</gene>
<name>A0ABN6T1R8_9MOLU</name>
<evidence type="ECO:0000313" key="2">
    <source>
        <dbReference type="Proteomes" id="UP001163387"/>
    </source>
</evidence>